<keyword evidence="16 25" id="KW-0472">Membrane</keyword>
<feature type="domain" description="T-SNARE coiled-coil homology" evidence="26">
    <location>
        <begin position="29"/>
        <end position="91"/>
    </location>
</feature>
<evidence type="ECO:0000259" key="26">
    <source>
        <dbReference type="PROSITE" id="PS50192"/>
    </source>
</evidence>
<keyword evidence="15 24" id="KW-0175">Coiled coil</keyword>
<comment type="caution">
    <text evidence="27">The sequence shown here is derived from an EMBL/GenBank/DDBJ whole genome shotgun (WGS) entry which is preliminary data.</text>
</comment>
<proteinExistence type="inferred from homology"/>
<evidence type="ECO:0000256" key="13">
    <source>
        <dbReference type="ARBA" id="ARBA00022976"/>
    </source>
</evidence>
<evidence type="ECO:0000256" key="3">
    <source>
        <dbReference type="ARBA" id="ARBA00004922"/>
    </source>
</evidence>
<evidence type="ECO:0000256" key="25">
    <source>
        <dbReference type="SAM" id="Phobius"/>
    </source>
</evidence>
<evidence type="ECO:0000256" key="17">
    <source>
        <dbReference type="ARBA" id="ARBA00023157"/>
    </source>
</evidence>
<keyword evidence="19" id="KW-0294">Fucose metabolism</keyword>
<keyword evidence="14 25" id="KW-1133">Transmembrane helix</keyword>
<evidence type="ECO:0000256" key="5">
    <source>
        <dbReference type="ARBA" id="ARBA00010626"/>
    </source>
</evidence>
<evidence type="ECO:0000256" key="8">
    <source>
        <dbReference type="ARBA" id="ARBA00022448"/>
    </source>
</evidence>
<evidence type="ECO:0000256" key="10">
    <source>
        <dbReference type="ARBA" id="ARBA00022679"/>
    </source>
</evidence>
<keyword evidence="8" id="KW-0813">Transport</keyword>
<dbReference type="GO" id="GO:0007219">
    <property type="term" value="P:Notch signaling pathway"/>
    <property type="evidence" value="ECO:0007669"/>
    <property type="project" value="UniProtKB-KW"/>
</dbReference>
<evidence type="ECO:0000256" key="14">
    <source>
        <dbReference type="ARBA" id="ARBA00022989"/>
    </source>
</evidence>
<comment type="catalytic activity">
    <reaction evidence="22">
        <text>L-threonyl-[protein] + GDP-beta-L-fucose = 3-O-(alpha-L-fucosyl)-L-threonyl-[protein] + GDP + H(+)</text>
        <dbReference type="Rhea" id="RHEA:70491"/>
        <dbReference type="Rhea" id="RHEA-COMP:11060"/>
        <dbReference type="Rhea" id="RHEA-COMP:17915"/>
        <dbReference type="ChEBI" id="CHEBI:15378"/>
        <dbReference type="ChEBI" id="CHEBI:30013"/>
        <dbReference type="ChEBI" id="CHEBI:57273"/>
        <dbReference type="ChEBI" id="CHEBI:58189"/>
        <dbReference type="ChEBI" id="CHEBI:189631"/>
        <dbReference type="EC" id="2.4.1.221"/>
    </reaction>
    <physiologicalReaction direction="left-to-right" evidence="22">
        <dbReference type="Rhea" id="RHEA:70492"/>
    </physiologicalReaction>
</comment>
<dbReference type="Proteomes" id="UP000054632">
    <property type="component" value="Unassembled WGS sequence"/>
</dbReference>
<name>A0A0V1DYG9_TRIPS</name>
<evidence type="ECO:0000256" key="18">
    <source>
        <dbReference type="ARBA" id="ARBA00023180"/>
    </source>
</evidence>
<dbReference type="GO" id="GO:0046922">
    <property type="term" value="F:peptide-O-fucosyltransferase activity"/>
    <property type="evidence" value="ECO:0007669"/>
    <property type="project" value="UniProtKB-EC"/>
</dbReference>
<dbReference type="InterPro" id="IPR000727">
    <property type="entry name" value="T_SNARE_dom"/>
</dbReference>
<evidence type="ECO:0000256" key="21">
    <source>
        <dbReference type="ARBA" id="ARBA00033080"/>
    </source>
</evidence>
<evidence type="ECO:0000256" key="24">
    <source>
        <dbReference type="SAM" id="Coils"/>
    </source>
</evidence>
<gene>
    <name evidence="27" type="primary">O-fut1</name>
    <name evidence="27" type="ORF">T4A_5707</name>
</gene>
<dbReference type="EMBL" id="JYDR01000166">
    <property type="protein sequence ID" value="KRY66524.1"/>
    <property type="molecule type" value="Genomic_DNA"/>
</dbReference>
<organism evidence="27 28">
    <name type="scientific">Trichinella pseudospiralis</name>
    <name type="common">Parasitic roundworm</name>
    <dbReference type="NCBI Taxonomy" id="6337"/>
    <lineage>
        <taxon>Eukaryota</taxon>
        <taxon>Metazoa</taxon>
        <taxon>Ecdysozoa</taxon>
        <taxon>Nematoda</taxon>
        <taxon>Enoplea</taxon>
        <taxon>Dorylaimia</taxon>
        <taxon>Trichinellida</taxon>
        <taxon>Trichinellidae</taxon>
        <taxon>Trichinella</taxon>
    </lineage>
</organism>
<dbReference type="PANTHER" id="PTHR21420:SF10">
    <property type="entry name" value="GDP-FUCOSE PROTEIN O-FUCOSYLTRANSFERASE 1"/>
    <property type="match status" value="1"/>
</dbReference>
<evidence type="ECO:0000313" key="27">
    <source>
        <dbReference type="EMBL" id="KRY66524.1"/>
    </source>
</evidence>
<evidence type="ECO:0000256" key="20">
    <source>
        <dbReference type="ARBA" id="ARBA00023277"/>
    </source>
</evidence>
<dbReference type="InterPro" id="IPR019378">
    <property type="entry name" value="GDP-Fuc_O-FucTrfase"/>
</dbReference>
<keyword evidence="17" id="KW-1015">Disulfide bond</keyword>
<sequence length="577" mass="66637">MTSSKSYKYVKLDSEPSTSFASRTIEQQELIIKSQDENLEKIGANVRVLRDMSAKIGFEIEEQSIMLDDLNADLDSTQAKMATVMNKMGKVMHMSAGKEASINFKPNISNIANCTDMNLIVRILLYRMRIRIVLNINRSIERTISCRNLASLFLIARQWLLLLNGGGVDECFERQIRMAFTFVLMWIGIVVFSLFILVAGHQKEIDGNGYLVYCPCMGRFGNQVEQFLGTLSFAKHINRTLVLPPFIEYDSTQTKMIRFTDYFQLKPLLKYHRAIEMSKFIRDVAPVIWPMNRRIGFCYYESSHSNGCDMKYGNPFQAFWDLYNVDFVSYEIYSKNGLTTDRPQWDLWLERYPAKNYPVLAFKGAPGAFPSNPEDHALQKYLVWTPNVQNKADTFISENLRGQPFLGVHLRNNRDWVNHFSFFCLLLSKPFGHFQPNVCQYIKPKWHLFCSSQCLGKNFEHGIMTMELCLPSEESILSQVKEAIARTGLKVLFVASEYNHMINQFTQILPKKEGYTVARRYPDHAQISLAILAKSKLFICNCLSSFTAMVKRQRDLQGLPTEFWGFNNTQTKQHDEL</sequence>
<evidence type="ECO:0000256" key="19">
    <source>
        <dbReference type="ARBA" id="ARBA00023253"/>
    </source>
</evidence>
<dbReference type="GO" id="GO:0006004">
    <property type="term" value="P:fucose metabolic process"/>
    <property type="evidence" value="ECO:0007669"/>
    <property type="project" value="UniProtKB-KW"/>
</dbReference>
<dbReference type="InterPro" id="IPR039922">
    <property type="entry name" value="POFUT1"/>
</dbReference>
<dbReference type="GO" id="GO:0016020">
    <property type="term" value="C:membrane"/>
    <property type="evidence" value="ECO:0007669"/>
    <property type="project" value="UniProtKB-SubCell"/>
</dbReference>
<dbReference type="Pfam" id="PF10250">
    <property type="entry name" value="O-FucT"/>
    <property type="match status" value="1"/>
</dbReference>
<dbReference type="PROSITE" id="PS50192">
    <property type="entry name" value="T_SNARE"/>
    <property type="match status" value="1"/>
</dbReference>
<dbReference type="EC" id="2.4.1.221" evidence="6"/>
<dbReference type="CDD" id="cd15851">
    <property type="entry name" value="SNARE_Syntaxin6"/>
    <property type="match status" value="1"/>
</dbReference>
<keyword evidence="18" id="KW-0325">Glycoprotein</keyword>
<reference evidence="27 28" key="1">
    <citation type="submission" date="2015-01" db="EMBL/GenBank/DDBJ databases">
        <title>Evolution of Trichinella species and genotypes.</title>
        <authorList>
            <person name="Korhonen P.K."/>
            <person name="Edoardo P."/>
            <person name="Giuseppe L.R."/>
            <person name="Gasser R.B."/>
        </authorList>
    </citation>
    <scope>NUCLEOTIDE SEQUENCE [LARGE SCALE GENOMIC DNA]</scope>
    <source>
        <strain evidence="27">ISS13</strain>
    </source>
</reference>
<keyword evidence="20" id="KW-0119">Carbohydrate metabolism</keyword>
<evidence type="ECO:0000256" key="6">
    <source>
        <dbReference type="ARBA" id="ARBA00012196"/>
    </source>
</evidence>
<accession>A0A0V1DYG9</accession>
<dbReference type="Gene3D" id="1.20.5.110">
    <property type="match status" value="1"/>
</dbReference>
<comment type="similarity">
    <text evidence="5">Belongs to the glycosyltransferase 65 family.</text>
</comment>
<dbReference type="PANTHER" id="PTHR21420">
    <property type="entry name" value="GDP-FUCOSE PROTEIN O-FUCOSYLTRANSFERASE 1"/>
    <property type="match status" value="1"/>
</dbReference>
<comment type="catalytic activity">
    <reaction evidence="23">
        <text>L-seryl-[protein] + GDP-beta-L-fucose = 3-O-(alpha-L-fucosyl)-L-seryl-[protein] + GDP + H(+)</text>
        <dbReference type="Rhea" id="RHEA:63644"/>
        <dbReference type="Rhea" id="RHEA-COMP:9863"/>
        <dbReference type="Rhea" id="RHEA-COMP:17914"/>
        <dbReference type="ChEBI" id="CHEBI:15378"/>
        <dbReference type="ChEBI" id="CHEBI:29999"/>
        <dbReference type="ChEBI" id="CHEBI:57273"/>
        <dbReference type="ChEBI" id="CHEBI:58189"/>
        <dbReference type="ChEBI" id="CHEBI:189632"/>
        <dbReference type="EC" id="2.4.1.221"/>
    </reaction>
    <physiologicalReaction direction="left-to-right" evidence="23">
        <dbReference type="Rhea" id="RHEA:63645"/>
    </physiologicalReaction>
</comment>
<evidence type="ECO:0000256" key="1">
    <source>
        <dbReference type="ARBA" id="ARBA00004211"/>
    </source>
</evidence>
<evidence type="ECO:0000256" key="23">
    <source>
        <dbReference type="ARBA" id="ARBA00048647"/>
    </source>
</evidence>
<evidence type="ECO:0000256" key="12">
    <source>
        <dbReference type="ARBA" id="ARBA00022824"/>
    </source>
</evidence>
<evidence type="ECO:0000313" key="28">
    <source>
        <dbReference type="Proteomes" id="UP000054632"/>
    </source>
</evidence>
<dbReference type="UniPathway" id="UPA00378"/>
<comment type="pathway">
    <text evidence="3">Protein modification; protein glycosylation.</text>
</comment>
<keyword evidence="12" id="KW-0256">Endoplasmic reticulum</keyword>
<dbReference type="Gene3D" id="3.40.50.11340">
    <property type="match status" value="1"/>
</dbReference>
<keyword evidence="9 27" id="KW-0328">Glycosyltransferase</keyword>
<evidence type="ECO:0000256" key="15">
    <source>
        <dbReference type="ARBA" id="ARBA00023054"/>
    </source>
</evidence>
<dbReference type="GO" id="GO:0005783">
    <property type="term" value="C:endoplasmic reticulum"/>
    <property type="evidence" value="ECO:0007669"/>
    <property type="project" value="UniProtKB-SubCell"/>
</dbReference>
<evidence type="ECO:0000256" key="4">
    <source>
        <dbReference type="ARBA" id="ARBA00009063"/>
    </source>
</evidence>
<comment type="similarity">
    <text evidence="4">Belongs to the syntaxin family.</text>
</comment>
<evidence type="ECO:0000256" key="11">
    <source>
        <dbReference type="ARBA" id="ARBA00022692"/>
    </source>
</evidence>
<evidence type="ECO:0000256" key="9">
    <source>
        <dbReference type="ARBA" id="ARBA00022676"/>
    </source>
</evidence>
<comment type="subcellular location">
    <subcellularLocation>
        <location evidence="2">Endoplasmic reticulum</location>
    </subcellularLocation>
    <subcellularLocation>
        <location evidence="1">Membrane</location>
        <topology evidence="1">Single-pass type IV membrane protein</topology>
    </subcellularLocation>
</comment>
<evidence type="ECO:0000256" key="2">
    <source>
        <dbReference type="ARBA" id="ARBA00004240"/>
    </source>
</evidence>
<dbReference type="SMART" id="SM00397">
    <property type="entry name" value="t_SNARE"/>
    <property type="match status" value="1"/>
</dbReference>
<dbReference type="AlphaFoldDB" id="A0A0V1DYG9"/>
<dbReference type="CDD" id="cd11302">
    <property type="entry name" value="O-FucT-1"/>
    <property type="match status" value="1"/>
</dbReference>
<evidence type="ECO:0000256" key="22">
    <source>
        <dbReference type="ARBA" id="ARBA00047273"/>
    </source>
</evidence>
<dbReference type="FunFam" id="1.20.5.110:FF:000006">
    <property type="entry name" value="Syntaxin 6"/>
    <property type="match status" value="1"/>
</dbReference>
<protein>
    <recommendedName>
        <fullName evidence="7">GDP-fucose protein O-fucosyltransferase 1</fullName>
        <ecNumber evidence="6">2.4.1.221</ecNumber>
    </recommendedName>
    <alternativeName>
        <fullName evidence="21">Peptide-O-fucosyltransferase 1</fullName>
    </alternativeName>
</protein>
<keyword evidence="11 25" id="KW-0812">Transmembrane</keyword>
<feature type="transmembrane region" description="Helical" evidence="25">
    <location>
        <begin position="179"/>
        <end position="200"/>
    </location>
</feature>
<dbReference type="Gene3D" id="3.40.50.11350">
    <property type="match status" value="1"/>
</dbReference>
<feature type="coiled-coil region" evidence="24">
    <location>
        <begin position="60"/>
        <end position="87"/>
    </location>
</feature>
<evidence type="ECO:0000256" key="16">
    <source>
        <dbReference type="ARBA" id="ARBA00023136"/>
    </source>
</evidence>
<dbReference type="SUPFAM" id="SSF58038">
    <property type="entry name" value="SNARE fusion complex"/>
    <property type="match status" value="1"/>
</dbReference>
<keyword evidence="10 27" id="KW-0808">Transferase</keyword>
<keyword evidence="13" id="KW-0914">Notch signaling pathway</keyword>
<evidence type="ECO:0000256" key="7">
    <source>
        <dbReference type="ARBA" id="ARBA00021745"/>
    </source>
</evidence>